<feature type="transmembrane region" description="Helical" evidence="9">
    <location>
        <begin position="534"/>
        <end position="552"/>
    </location>
</feature>
<dbReference type="InterPro" id="IPR045175">
    <property type="entry name" value="M28_fam"/>
</dbReference>
<protein>
    <recommendedName>
        <fullName evidence="4">Vacuolar membrane protease</fullName>
    </recommendedName>
    <alternativeName>
        <fullName evidence="8">FXNA-related family protease 1</fullName>
    </alternativeName>
</protein>
<feature type="transmembrane region" description="Helical" evidence="9">
    <location>
        <begin position="478"/>
        <end position="501"/>
    </location>
</feature>
<evidence type="ECO:0000256" key="3">
    <source>
        <dbReference type="ARBA" id="ARBA00010918"/>
    </source>
</evidence>
<proteinExistence type="inferred from homology"/>
<accession>A0ABV8JNU3</accession>
<evidence type="ECO:0000256" key="5">
    <source>
        <dbReference type="ARBA" id="ARBA00022554"/>
    </source>
</evidence>
<organism evidence="11 12">
    <name type="scientific">Euzebyella saccharophila</name>
    <dbReference type="NCBI Taxonomy" id="679664"/>
    <lineage>
        <taxon>Bacteria</taxon>
        <taxon>Pseudomonadati</taxon>
        <taxon>Bacteroidota</taxon>
        <taxon>Flavobacteriia</taxon>
        <taxon>Flavobacteriales</taxon>
        <taxon>Flavobacteriaceae</taxon>
        <taxon>Euzebyella</taxon>
    </lineage>
</organism>
<evidence type="ECO:0000313" key="11">
    <source>
        <dbReference type="EMBL" id="MFC4096105.1"/>
    </source>
</evidence>
<dbReference type="Pfam" id="PF04389">
    <property type="entry name" value="Peptidase_M28"/>
    <property type="match status" value="1"/>
</dbReference>
<dbReference type="InterPro" id="IPR007484">
    <property type="entry name" value="Peptidase_M28"/>
</dbReference>
<evidence type="ECO:0000256" key="7">
    <source>
        <dbReference type="ARBA" id="ARBA00023180"/>
    </source>
</evidence>
<evidence type="ECO:0000256" key="8">
    <source>
        <dbReference type="ARBA" id="ARBA00031512"/>
    </source>
</evidence>
<comment type="function">
    <text evidence="1">May be involved in vacuolar sorting and osmoregulation.</text>
</comment>
<keyword evidence="7" id="KW-0325">Glycoprotein</keyword>
<feature type="transmembrane region" description="Helical" evidence="9">
    <location>
        <begin position="328"/>
        <end position="345"/>
    </location>
</feature>
<reference evidence="12" key="1">
    <citation type="journal article" date="2019" name="Int. J. Syst. Evol. Microbiol.">
        <title>The Global Catalogue of Microorganisms (GCM) 10K type strain sequencing project: providing services to taxonomists for standard genome sequencing and annotation.</title>
        <authorList>
            <consortium name="The Broad Institute Genomics Platform"/>
            <consortium name="The Broad Institute Genome Sequencing Center for Infectious Disease"/>
            <person name="Wu L."/>
            <person name="Ma J."/>
        </authorList>
    </citation>
    <scope>NUCLEOTIDE SEQUENCE [LARGE SCALE GENOMIC DNA]</scope>
    <source>
        <strain evidence="12">CECT 7477</strain>
    </source>
</reference>
<dbReference type="PANTHER" id="PTHR12147:SF58">
    <property type="entry name" value="VACUOLAR MEMBRANE PROTEASE"/>
    <property type="match status" value="1"/>
</dbReference>
<gene>
    <name evidence="11" type="ORF">ACFOUT_09475</name>
</gene>
<comment type="similarity">
    <text evidence="3">Belongs to the peptidase M28 family.</text>
</comment>
<dbReference type="PANTHER" id="PTHR12147">
    <property type="entry name" value="METALLOPEPTIDASE M28 FAMILY MEMBER"/>
    <property type="match status" value="1"/>
</dbReference>
<evidence type="ECO:0000256" key="4">
    <source>
        <dbReference type="ARBA" id="ARBA00017435"/>
    </source>
</evidence>
<keyword evidence="9" id="KW-0812">Transmembrane</keyword>
<comment type="caution">
    <text evidence="11">The sequence shown here is derived from an EMBL/GenBank/DDBJ whole genome shotgun (WGS) entry which is preliminary data.</text>
</comment>
<feature type="transmembrane region" description="Helical" evidence="9">
    <location>
        <begin position="357"/>
        <end position="383"/>
    </location>
</feature>
<dbReference type="Gene3D" id="3.40.630.10">
    <property type="entry name" value="Zn peptidases"/>
    <property type="match status" value="1"/>
</dbReference>
<dbReference type="SUPFAM" id="SSF53187">
    <property type="entry name" value="Zn-dependent exopeptidases"/>
    <property type="match status" value="1"/>
</dbReference>
<feature type="transmembrane region" description="Helical" evidence="9">
    <location>
        <begin position="7"/>
        <end position="24"/>
    </location>
</feature>
<feature type="transmembrane region" description="Helical" evidence="9">
    <location>
        <begin position="453"/>
        <end position="471"/>
    </location>
</feature>
<dbReference type="Proteomes" id="UP001595814">
    <property type="component" value="Unassembled WGS sequence"/>
</dbReference>
<evidence type="ECO:0000256" key="1">
    <source>
        <dbReference type="ARBA" id="ARBA00003273"/>
    </source>
</evidence>
<feature type="transmembrane region" description="Helical" evidence="9">
    <location>
        <begin position="428"/>
        <end position="447"/>
    </location>
</feature>
<evidence type="ECO:0000256" key="9">
    <source>
        <dbReference type="SAM" id="Phobius"/>
    </source>
</evidence>
<evidence type="ECO:0000256" key="6">
    <source>
        <dbReference type="ARBA" id="ARBA00022989"/>
    </source>
</evidence>
<evidence type="ECO:0000313" key="12">
    <source>
        <dbReference type="Proteomes" id="UP001595814"/>
    </source>
</evidence>
<sequence>MHRFPSYLVLIFLTAAIFIGFYVSTPSIELEDKTPENVFSLKNALENVKQMSKKPHATGFPAHKDVQKYLVEELRSLGLSPEVQSGYSLGKGRNLTKATNIMAKIKGREKGKALLLLSHYDSNPHSSLGASDAASGVATILEGIRAFLSKNTTPRNDIIVLFTDAEELGLNGASLFVDEHPWAKQIGLALNFEARGSGGPSYAFIETNRGNKNLLQEFIKANPKYPVANSLYYSIYKMLPNDTDLTVFRENRDIDGFNFAFIDDHFDYHTAQDSYERLDHKSLAHQGSYLMPLLEHFSEADITQLKSLTDYVYFNIPFFEVVSYPFDWIWPILVIALVFFVLILARGIKKGTIALKGILQGFLPLFIVLILNGIVAYAVWPFLKTIYPSYENILHGFTYNGHAYIWSVVFFAIATCIFTYNRFKKISIANLIVAPLFLWILICVAIANYLPGASFFVIPVYALLAMWFVCVNQKEPSIWPLLFLSLPAIWLYSPFISGFAIGLGLKMLVASALLLSLTFVLILPIFSRIGFPKSWAQVFFVFSIAGMVYAHIQTEYTTENRFPNSLVFIQDDNANKSYWASYDAVLSDWNESYFKGKELETSPITNIISSKYNTLLRHYSNAPTISVKSPFVETSLDSIINGNRHLTLCIAPNRPINRIEVYTNIIPLTKAKINGLPISPYDLLDRASGKLLTHFYSPGDYTEIELVYPENEKLQLTILEASNDLLENPKLNIKKRPENNMPMPFVLNDAVLTLNTFLYD</sequence>
<name>A0ABV8JNU3_9FLAO</name>
<evidence type="ECO:0000259" key="10">
    <source>
        <dbReference type="Pfam" id="PF04389"/>
    </source>
</evidence>
<feature type="transmembrane region" description="Helical" evidence="9">
    <location>
        <begin position="507"/>
        <end position="527"/>
    </location>
</feature>
<keyword evidence="5" id="KW-0926">Vacuole</keyword>
<evidence type="ECO:0000256" key="2">
    <source>
        <dbReference type="ARBA" id="ARBA00004128"/>
    </source>
</evidence>
<dbReference type="RefSeq" id="WP_192460281.1">
    <property type="nucleotide sequence ID" value="NZ_JACYFJ010000001.1"/>
</dbReference>
<feature type="transmembrane region" description="Helical" evidence="9">
    <location>
        <begin position="403"/>
        <end position="421"/>
    </location>
</feature>
<feature type="domain" description="Peptidase M28" evidence="10">
    <location>
        <begin position="100"/>
        <end position="289"/>
    </location>
</feature>
<comment type="subcellular location">
    <subcellularLocation>
        <location evidence="2">Vacuole membrane</location>
        <topology evidence="2">Multi-pass membrane protein</topology>
    </subcellularLocation>
</comment>
<keyword evidence="6 9" id="KW-1133">Transmembrane helix</keyword>
<dbReference type="EMBL" id="JBHSAW010000004">
    <property type="protein sequence ID" value="MFC4096105.1"/>
    <property type="molecule type" value="Genomic_DNA"/>
</dbReference>
<keyword evidence="9" id="KW-0472">Membrane</keyword>
<keyword evidence="12" id="KW-1185">Reference proteome</keyword>